<dbReference type="SUPFAM" id="SSF47616">
    <property type="entry name" value="GST C-terminal domain-like"/>
    <property type="match status" value="1"/>
</dbReference>
<dbReference type="PROSITE" id="PS50404">
    <property type="entry name" value="GST_NTER"/>
    <property type="match status" value="1"/>
</dbReference>
<dbReference type="Gene3D" id="3.40.30.10">
    <property type="entry name" value="Glutaredoxin"/>
    <property type="match status" value="1"/>
</dbReference>
<dbReference type="SFLD" id="SFLDS00019">
    <property type="entry name" value="Glutathione_Transferase_(cytos"/>
    <property type="match status" value="1"/>
</dbReference>
<dbReference type="GO" id="GO:0004364">
    <property type="term" value="F:glutathione transferase activity"/>
    <property type="evidence" value="ECO:0007669"/>
    <property type="project" value="TreeGrafter"/>
</dbReference>
<organism evidence="2 3">
    <name type="scientific">Agaricicola taiwanensis</name>
    <dbReference type="NCBI Taxonomy" id="591372"/>
    <lineage>
        <taxon>Bacteria</taxon>
        <taxon>Pseudomonadati</taxon>
        <taxon>Pseudomonadota</taxon>
        <taxon>Alphaproteobacteria</taxon>
        <taxon>Rhodobacterales</taxon>
        <taxon>Paracoccaceae</taxon>
        <taxon>Agaricicola</taxon>
    </lineage>
</organism>
<dbReference type="InterPro" id="IPR040079">
    <property type="entry name" value="Glutathione_S-Trfase"/>
</dbReference>
<dbReference type="Pfam" id="PF13409">
    <property type="entry name" value="GST_N_2"/>
    <property type="match status" value="1"/>
</dbReference>
<dbReference type="PANTHER" id="PTHR42673">
    <property type="entry name" value="MALEYLACETOACETATE ISOMERASE"/>
    <property type="match status" value="1"/>
</dbReference>
<proteinExistence type="predicted"/>
<dbReference type="AlphaFoldDB" id="A0A8J2YIY5"/>
<evidence type="ECO:0000259" key="1">
    <source>
        <dbReference type="PROSITE" id="PS50404"/>
    </source>
</evidence>
<sequence>MPYILVVGSRNYSSWSLRPWLAMRASGIPLEDVLVLLDQPDTRENILRHSPAGKVPVLKTDRGETIWDSLAIIEEMATRHPEAKLWPEDSTARAHARSISAEMHSGFQALRGHLDMNLHRPVKPRPQKPEVEADIARIIAIWTDTRARFGHGGPFLFGSFTGADAMYAPVVWRFHTYAVPVPDDIRAYMDAVIGLPAMQQWYEAARDEPRAARYEID</sequence>
<accession>A0A8J2YIY5</accession>
<dbReference type="InterPro" id="IPR036282">
    <property type="entry name" value="Glutathione-S-Trfase_C_sf"/>
</dbReference>
<dbReference type="Pfam" id="PF13410">
    <property type="entry name" value="GST_C_2"/>
    <property type="match status" value="1"/>
</dbReference>
<reference evidence="2" key="2">
    <citation type="submission" date="2020-09" db="EMBL/GenBank/DDBJ databases">
        <authorList>
            <person name="Sun Q."/>
            <person name="Sedlacek I."/>
        </authorList>
    </citation>
    <scope>NUCLEOTIDE SEQUENCE</scope>
    <source>
        <strain evidence="2">CCM 7684</strain>
    </source>
</reference>
<dbReference type="GO" id="GO:0006749">
    <property type="term" value="P:glutathione metabolic process"/>
    <property type="evidence" value="ECO:0007669"/>
    <property type="project" value="TreeGrafter"/>
</dbReference>
<dbReference type="GO" id="GO:0006559">
    <property type="term" value="P:L-phenylalanine catabolic process"/>
    <property type="evidence" value="ECO:0007669"/>
    <property type="project" value="TreeGrafter"/>
</dbReference>
<dbReference type="CDD" id="cd03194">
    <property type="entry name" value="GST_C_3"/>
    <property type="match status" value="1"/>
</dbReference>
<comment type="caution">
    <text evidence="2">The sequence shown here is derived from an EMBL/GenBank/DDBJ whole genome shotgun (WGS) entry which is preliminary data.</text>
</comment>
<dbReference type="EMBL" id="BMCP01000002">
    <property type="protein sequence ID" value="GGE46498.1"/>
    <property type="molecule type" value="Genomic_DNA"/>
</dbReference>
<dbReference type="RefSeq" id="WP_188410009.1">
    <property type="nucleotide sequence ID" value="NZ_BMCP01000002.1"/>
</dbReference>
<dbReference type="SUPFAM" id="SSF52833">
    <property type="entry name" value="Thioredoxin-like"/>
    <property type="match status" value="1"/>
</dbReference>
<dbReference type="InterPro" id="IPR004045">
    <property type="entry name" value="Glutathione_S-Trfase_N"/>
</dbReference>
<dbReference type="GO" id="GO:0016034">
    <property type="term" value="F:maleylacetoacetate isomerase activity"/>
    <property type="evidence" value="ECO:0007669"/>
    <property type="project" value="TreeGrafter"/>
</dbReference>
<dbReference type="CDD" id="cd03043">
    <property type="entry name" value="GST_N_1"/>
    <property type="match status" value="1"/>
</dbReference>
<dbReference type="Gene3D" id="1.20.1050.10">
    <property type="match status" value="1"/>
</dbReference>
<evidence type="ECO:0000313" key="2">
    <source>
        <dbReference type="EMBL" id="GGE46498.1"/>
    </source>
</evidence>
<dbReference type="InterPro" id="IPR036249">
    <property type="entry name" value="Thioredoxin-like_sf"/>
</dbReference>
<feature type="domain" description="GST N-terminal" evidence="1">
    <location>
        <begin position="3"/>
        <end position="84"/>
    </location>
</feature>
<keyword evidence="3" id="KW-1185">Reference proteome</keyword>
<protein>
    <submittedName>
        <fullName evidence="2">Glutathione S-transferase</fullName>
    </submittedName>
</protein>
<dbReference type="Proteomes" id="UP000602745">
    <property type="component" value="Unassembled WGS sequence"/>
</dbReference>
<gene>
    <name evidence="2" type="ORF">GCM10007276_24650</name>
</gene>
<dbReference type="PANTHER" id="PTHR42673:SF4">
    <property type="entry name" value="MALEYLACETOACETATE ISOMERASE"/>
    <property type="match status" value="1"/>
</dbReference>
<evidence type="ECO:0000313" key="3">
    <source>
        <dbReference type="Proteomes" id="UP000602745"/>
    </source>
</evidence>
<reference evidence="2" key="1">
    <citation type="journal article" date="2014" name="Int. J. Syst. Evol. Microbiol.">
        <title>Complete genome sequence of Corynebacterium casei LMG S-19264T (=DSM 44701T), isolated from a smear-ripened cheese.</title>
        <authorList>
            <consortium name="US DOE Joint Genome Institute (JGI-PGF)"/>
            <person name="Walter F."/>
            <person name="Albersmeier A."/>
            <person name="Kalinowski J."/>
            <person name="Ruckert C."/>
        </authorList>
    </citation>
    <scope>NUCLEOTIDE SEQUENCE</scope>
    <source>
        <strain evidence="2">CCM 7684</strain>
    </source>
</reference>
<name>A0A8J2YIY5_9RHOB</name>